<protein>
    <recommendedName>
        <fullName evidence="5">Mercuric reductase</fullName>
    </recommendedName>
</protein>
<evidence type="ECO:0000313" key="2">
    <source>
        <dbReference type="EMBL" id="SFJ70435.1"/>
    </source>
</evidence>
<dbReference type="EMBL" id="FORG01000014">
    <property type="protein sequence ID" value="SFJ70435.1"/>
    <property type="molecule type" value="Genomic_DNA"/>
</dbReference>
<organism evidence="2 3">
    <name type="scientific">Xenorhabdus mauleonii</name>
    <dbReference type="NCBI Taxonomy" id="351675"/>
    <lineage>
        <taxon>Bacteria</taxon>
        <taxon>Pseudomonadati</taxon>
        <taxon>Pseudomonadota</taxon>
        <taxon>Gammaproteobacteria</taxon>
        <taxon>Enterobacterales</taxon>
        <taxon>Morganellaceae</taxon>
        <taxon>Xenorhabdus</taxon>
    </lineage>
</organism>
<dbReference type="EMBL" id="NITY01000008">
    <property type="protein sequence ID" value="PHM39736.1"/>
    <property type="molecule type" value="Genomic_DNA"/>
</dbReference>
<dbReference type="AlphaFoldDB" id="A0A1I3THR7"/>
<evidence type="ECO:0008006" key="5">
    <source>
        <dbReference type="Google" id="ProtNLM"/>
    </source>
</evidence>
<keyword evidence="4" id="KW-1185">Reference proteome</keyword>
<reference evidence="3" key="1">
    <citation type="submission" date="2016-10" db="EMBL/GenBank/DDBJ databases">
        <authorList>
            <person name="Varghese N."/>
            <person name="Submissions S."/>
        </authorList>
    </citation>
    <scope>NUCLEOTIDE SEQUENCE [LARGE SCALE GENOMIC DNA]</scope>
    <source>
        <strain evidence="3">DSM 17908</strain>
    </source>
</reference>
<sequence>MENSNIDLNEWLEEETFVEAVEIMQEKAVVPFGTSMWPV</sequence>
<dbReference type="Proteomes" id="UP000198919">
    <property type="component" value="Unassembled WGS sequence"/>
</dbReference>
<evidence type="ECO:0000313" key="1">
    <source>
        <dbReference type="EMBL" id="PHM39736.1"/>
    </source>
</evidence>
<accession>A0A1I3THR7</accession>
<evidence type="ECO:0000313" key="4">
    <source>
        <dbReference type="Proteomes" id="UP000224607"/>
    </source>
</evidence>
<evidence type="ECO:0000313" key="3">
    <source>
        <dbReference type="Proteomes" id="UP000198919"/>
    </source>
</evidence>
<name>A0A1I3THR7_9GAMM</name>
<dbReference type="Proteomes" id="UP000224607">
    <property type="component" value="Unassembled WGS sequence"/>
</dbReference>
<gene>
    <name evidence="2" type="ORF">SAMN05421680_11432</name>
    <name evidence="1" type="ORF">Xmau_02334</name>
</gene>
<reference evidence="1 4" key="3">
    <citation type="journal article" date="2017" name="Nat. Microbiol.">
        <title>Natural product diversity associated with the nematode symbionts Photorhabdus and Xenorhabdus.</title>
        <authorList>
            <person name="Tobias N.J."/>
            <person name="Wolff H."/>
            <person name="Djahanschiri B."/>
            <person name="Grundmann F."/>
            <person name="Kronenwerth M."/>
            <person name="Shi Y.M."/>
            <person name="Simonyi S."/>
            <person name="Grun P."/>
            <person name="Shapiro-Ilan D."/>
            <person name="Pidot S.J."/>
            <person name="Stinear T.P."/>
            <person name="Ebersberger I."/>
            <person name="Bode H.B."/>
        </authorList>
    </citation>
    <scope>NUCLEOTIDE SEQUENCE [LARGE SCALE GENOMIC DNA]</scope>
    <source>
        <strain evidence="1 4">DSM 17908</strain>
    </source>
</reference>
<proteinExistence type="predicted"/>
<reference evidence="2" key="2">
    <citation type="submission" date="2016-10" db="EMBL/GenBank/DDBJ databases">
        <authorList>
            <person name="de Groot N.N."/>
        </authorList>
    </citation>
    <scope>NUCLEOTIDE SEQUENCE [LARGE SCALE GENOMIC DNA]</scope>
    <source>
        <strain evidence="2">DSM 17908</strain>
    </source>
</reference>